<keyword evidence="3" id="KW-0238">DNA-binding</keyword>
<organism evidence="7 8">
    <name type="scientific">Pseudomonas alkylphenolica</name>
    <dbReference type="NCBI Taxonomy" id="237609"/>
    <lineage>
        <taxon>Bacteria</taxon>
        <taxon>Pseudomonadati</taxon>
        <taxon>Pseudomonadota</taxon>
        <taxon>Gammaproteobacteria</taxon>
        <taxon>Pseudomonadales</taxon>
        <taxon>Pseudomonadaceae</taxon>
        <taxon>Pseudomonas</taxon>
    </lineage>
</organism>
<dbReference type="EMBL" id="QJRG01000034">
    <property type="protein sequence ID" value="RWU25532.1"/>
    <property type="molecule type" value="Genomic_DNA"/>
</dbReference>
<comment type="similarity">
    <text evidence="1">Belongs to the LysR transcriptional regulatory family.</text>
</comment>
<dbReference type="Proteomes" id="UP000288983">
    <property type="component" value="Unassembled WGS sequence"/>
</dbReference>
<evidence type="ECO:0000256" key="3">
    <source>
        <dbReference type="ARBA" id="ARBA00023125"/>
    </source>
</evidence>
<reference evidence="7 8" key="1">
    <citation type="submission" date="2018-06" db="EMBL/GenBank/DDBJ databases">
        <title>Bacteria isolated from soil of Wuhan.</title>
        <authorList>
            <person name="Wei X."/>
            <person name="Chunhua H."/>
        </authorList>
    </citation>
    <scope>NUCLEOTIDE SEQUENCE [LARGE SCALE GENOMIC DNA]</scope>
    <source>
        <strain evidence="8">xwS2</strain>
    </source>
</reference>
<dbReference type="OrthoDB" id="6565067at2"/>
<evidence type="ECO:0000256" key="4">
    <source>
        <dbReference type="ARBA" id="ARBA00023163"/>
    </source>
</evidence>
<feature type="domain" description="HTH lysR-type" evidence="6">
    <location>
        <begin position="6"/>
        <end position="60"/>
    </location>
</feature>
<keyword evidence="4" id="KW-0804">Transcription</keyword>
<dbReference type="PANTHER" id="PTHR30419">
    <property type="entry name" value="HTH-TYPE TRANSCRIPTIONAL REGULATOR YBHD"/>
    <property type="match status" value="1"/>
</dbReference>
<dbReference type="PROSITE" id="PS50931">
    <property type="entry name" value="HTH_LYSR"/>
    <property type="match status" value="1"/>
</dbReference>
<evidence type="ECO:0000313" key="8">
    <source>
        <dbReference type="Proteomes" id="UP000288983"/>
    </source>
</evidence>
<dbReference type="SUPFAM" id="SSF46785">
    <property type="entry name" value="Winged helix' DNA-binding domain"/>
    <property type="match status" value="1"/>
</dbReference>
<dbReference type="InterPro" id="IPR036390">
    <property type="entry name" value="WH_DNA-bd_sf"/>
</dbReference>
<dbReference type="Pfam" id="PF00126">
    <property type="entry name" value="HTH_1"/>
    <property type="match status" value="1"/>
</dbReference>
<dbReference type="InterPro" id="IPR050950">
    <property type="entry name" value="HTH-type_LysR_regulators"/>
</dbReference>
<dbReference type="PANTHER" id="PTHR30419:SF8">
    <property type="entry name" value="NITROGEN ASSIMILATION TRANSCRIPTIONAL ACTIVATOR-RELATED"/>
    <property type="match status" value="1"/>
</dbReference>
<gene>
    <name evidence="7" type="ORF">DM813_07385</name>
</gene>
<dbReference type="Pfam" id="PF03466">
    <property type="entry name" value="LysR_substrate"/>
    <property type="match status" value="1"/>
</dbReference>
<dbReference type="PRINTS" id="PR00039">
    <property type="entry name" value="HTHLYSR"/>
</dbReference>
<dbReference type="GO" id="GO:0003700">
    <property type="term" value="F:DNA-binding transcription factor activity"/>
    <property type="evidence" value="ECO:0007669"/>
    <property type="project" value="InterPro"/>
</dbReference>
<sequence length="312" mass="35674">MYQYHKWLRSFHAVARTGSFTLAAEYLSVGQPTVSEQVGALEARFSVELFHRRGRYIEMSAAGRQLYAITQGLFGQEDEALQLLQSFHQRKEGMFRLGAVSPPIAMSLTYSLMQQYPEVKLETSISSEQGTLERLYNFDIDVAILALSEFDQRLHTRLYRRYPIIAVVREDHPWASQKQVRVEQIRGERVVLREQASRTRQLMEEGCRRVGIELDCVMQLNSREAIVHAIAQGIGIGFVSAVEYAETPGTRPVTFVDHPFYIEYHLCCLATRQNRPMIAELFESSTPDHHTLTPDPANRARLRSSLPLETTP</sequence>
<evidence type="ECO:0000256" key="2">
    <source>
        <dbReference type="ARBA" id="ARBA00023015"/>
    </source>
</evidence>
<comment type="caution">
    <text evidence="7">The sequence shown here is derived from an EMBL/GenBank/DDBJ whole genome shotgun (WGS) entry which is preliminary data.</text>
</comment>
<dbReference type="SUPFAM" id="SSF53850">
    <property type="entry name" value="Periplasmic binding protein-like II"/>
    <property type="match status" value="1"/>
</dbReference>
<dbReference type="Gene3D" id="1.10.10.10">
    <property type="entry name" value="Winged helix-like DNA-binding domain superfamily/Winged helix DNA-binding domain"/>
    <property type="match status" value="1"/>
</dbReference>
<dbReference type="Gene3D" id="3.40.190.290">
    <property type="match status" value="1"/>
</dbReference>
<name>A0A443ZY54_9PSED</name>
<dbReference type="GO" id="GO:0003677">
    <property type="term" value="F:DNA binding"/>
    <property type="evidence" value="ECO:0007669"/>
    <property type="project" value="UniProtKB-KW"/>
</dbReference>
<dbReference type="InterPro" id="IPR005119">
    <property type="entry name" value="LysR_subst-bd"/>
</dbReference>
<keyword evidence="2" id="KW-0805">Transcription regulation</keyword>
<dbReference type="RefSeq" id="WP_128322731.1">
    <property type="nucleotide sequence ID" value="NZ_QJRG01000034.1"/>
</dbReference>
<feature type="region of interest" description="Disordered" evidence="5">
    <location>
        <begin position="286"/>
        <end position="312"/>
    </location>
</feature>
<dbReference type="InterPro" id="IPR000847">
    <property type="entry name" value="LysR_HTH_N"/>
</dbReference>
<evidence type="ECO:0000259" key="6">
    <source>
        <dbReference type="PROSITE" id="PS50931"/>
    </source>
</evidence>
<dbReference type="AlphaFoldDB" id="A0A443ZY54"/>
<protein>
    <submittedName>
        <fullName evidence="7">LysR family transcriptional regulator</fullName>
    </submittedName>
</protein>
<accession>A0A443ZY54</accession>
<evidence type="ECO:0000256" key="1">
    <source>
        <dbReference type="ARBA" id="ARBA00009437"/>
    </source>
</evidence>
<dbReference type="GO" id="GO:0005829">
    <property type="term" value="C:cytosol"/>
    <property type="evidence" value="ECO:0007669"/>
    <property type="project" value="TreeGrafter"/>
</dbReference>
<evidence type="ECO:0000256" key="5">
    <source>
        <dbReference type="SAM" id="MobiDB-lite"/>
    </source>
</evidence>
<dbReference type="InterPro" id="IPR036388">
    <property type="entry name" value="WH-like_DNA-bd_sf"/>
</dbReference>
<dbReference type="CDD" id="cd05466">
    <property type="entry name" value="PBP2_LTTR_substrate"/>
    <property type="match status" value="1"/>
</dbReference>
<proteinExistence type="inferred from homology"/>
<evidence type="ECO:0000313" key="7">
    <source>
        <dbReference type="EMBL" id="RWU25532.1"/>
    </source>
</evidence>